<dbReference type="AlphaFoldDB" id="I5C7Y1"/>
<dbReference type="PATRIC" id="fig|1189611.3.peg.228"/>
<name>I5C7Y1_9HYPH</name>
<feature type="transmembrane region" description="Helical" evidence="1">
    <location>
        <begin position="104"/>
        <end position="125"/>
    </location>
</feature>
<dbReference type="Gene3D" id="3.30.70.1440">
    <property type="entry name" value="Multidrug efflux transporter AcrB pore domain"/>
    <property type="match status" value="1"/>
</dbReference>
<feature type="transmembrane region" description="Helical" evidence="1">
    <location>
        <begin position="131"/>
        <end position="152"/>
    </location>
</feature>
<dbReference type="InterPro" id="IPR027463">
    <property type="entry name" value="AcrB_DN_DC_subdom"/>
</dbReference>
<dbReference type="EMBL" id="AJXZ01000002">
    <property type="protein sequence ID" value="EIM77933.1"/>
    <property type="molecule type" value="Genomic_DNA"/>
</dbReference>
<keyword evidence="1" id="KW-0472">Membrane</keyword>
<evidence type="ECO:0000313" key="3">
    <source>
        <dbReference type="Proteomes" id="UP000004622"/>
    </source>
</evidence>
<dbReference type="Gene3D" id="1.20.1640.10">
    <property type="entry name" value="Multidrug efflux transporter AcrB transmembrane domain"/>
    <property type="match status" value="1"/>
</dbReference>
<dbReference type="Proteomes" id="UP000004622">
    <property type="component" value="Unassembled WGS sequence"/>
</dbReference>
<feature type="transmembrane region" description="Helical" evidence="1">
    <location>
        <begin position="77"/>
        <end position="97"/>
    </location>
</feature>
<dbReference type="PANTHER" id="PTHR32063">
    <property type="match status" value="1"/>
</dbReference>
<sequence>MPLSQVARVVYGHEEPILWRQNRDMLITVRADVPAGVQPPDVSSQILPTLQPLMENLPVGYRIEMGGAIEESAKANAALFDVFPIMVLAMLTILMIQLQSFSRLALVFATAPLGLIGAAFGLLIFNQPFGFVALLGLIALAGMIMRNTVILVDQIKADQEDGMPEWTAIIEATVRRTRPVVLTALAAILAMVPLSGNVFWGPMAFAIMGGLTVATVLTILFVPALYAAFYRVRRPGAEQGADAGIAVQDNEQLALPQAAE</sequence>
<dbReference type="Gene3D" id="3.30.2090.10">
    <property type="entry name" value="Multidrug efflux transporter AcrB TolC docking domain, DN and DC subdomains"/>
    <property type="match status" value="1"/>
</dbReference>
<comment type="caution">
    <text evidence="2">The sequence shown here is derived from an EMBL/GenBank/DDBJ whole genome shotgun (WGS) entry which is preliminary data.</text>
</comment>
<protein>
    <submittedName>
        <fullName evidence="2">Acriflavin resistance protein</fullName>
    </submittedName>
</protein>
<keyword evidence="1" id="KW-1133">Transmembrane helix</keyword>
<proteinExistence type="predicted"/>
<keyword evidence="1" id="KW-0812">Transmembrane</keyword>
<dbReference type="GO" id="GO:0042910">
    <property type="term" value="F:xenobiotic transmembrane transporter activity"/>
    <property type="evidence" value="ECO:0007669"/>
    <property type="project" value="TreeGrafter"/>
</dbReference>
<dbReference type="PANTHER" id="PTHR32063:SF18">
    <property type="entry name" value="CATION EFFLUX SYSTEM PROTEIN"/>
    <property type="match status" value="1"/>
</dbReference>
<feature type="transmembrane region" description="Helical" evidence="1">
    <location>
        <begin position="206"/>
        <end position="229"/>
    </location>
</feature>
<organism evidence="2 3">
    <name type="scientific">Nitratireductor aquibiodomus RA22</name>
    <dbReference type="NCBI Taxonomy" id="1189611"/>
    <lineage>
        <taxon>Bacteria</taxon>
        <taxon>Pseudomonadati</taxon>
        <taxon>Pseudomonadota</taxon>
        <taxon>Alphaproteobacteria</taxon>
        <taxon>Hyphomicrobiales</taxon>
        <taxon>Phyllobacteriaceae</taxon>
        <taxon>Nitratireductor</taxon>
    </lineage>
</organism>
<dbReference type="GO" id="GO:0005886">
    <property type="term" value="C:plasma membrane"/>
    <property type="evidence" value="ECO:0007669"/>
    <property type="project" value="TreeGrafter"/>
</dbReference>
<gene>
    <name evidence="2" type="ORF">A33O_01110</name>
</gene>
<evidence type="ECO:0000313" key="2">
    <source>
        <dbReference type="EMBL" id="EIM77933.1"/>
    </source>
</evidence>
<dbReference type="InterPro" id="IPR001036">
    <property type="entry name" value="Acrflvin-R"/>
</dbReference>
<dbReference type="Pfam" id="PF00873">
    <property type="entry name" value="ACR_tran"/>
    <property type="match status" value="1"/>
</dbReference>
<accession>I5C7Y1</accession>
<evidence type="ECO:0000256" key="1">
    <source>
        <dbReference type="SAM" id="Phobius"/>
    </source>
</evidence>
<reference evidence="2 3" key="1">
    <citation type="journal article" date="2012" name="J. Bacteriol.">
        <title>Genome Sequence of Nitratireductor aquibiodomus Strain RA22.</title>
        <authorList>
            <person name="Singh A."/>
            <person name="Jangir P.K."/>
            <person name="Kumari C."/>
            <person name="Sharma R."/>
        </authorList>
    </citation>
    <scope>NUCLEOTIDE SEQUENCE [LARGE SCALE GENOMIC DNA]</scope>
    <source>
        <strain evidence="2 3">RA22</strain>
    </source>
</reference>
<dbReference type="SUPFAM" id="SSF82866">
    <property type="entry name" value="Multidrug efflux transporter AcrB transmembrane domain"/>
    <property type="match status" value="1"/>
</dbReference>
<feature type="transmembrane region" description="Helical" evidence="1">
    <location>
        <begin position="180"/>
        <end position="200"/>
    </location>
</feature>